<sequence>MGNETKISRYVDQAELATFLRDLADAVESGGKDEFACVDEFSKLKISIKNEFGQLALKAKFKSALPCDEPGAKTGSGEPAKPKYKQIKKRMRSSFKMLVKLIHEGEAPPEEAVRSFLEDSALMVTYPGYGDEYYESYSQACEAFKDAFESGDVDRMHETIDVIVHEKSRCHAKYD</sequence>
<proteinExistence type="predicted"/>
<dbReference type="AlphaFoldDB" id="A0A6I6JI79"/>
<evidence type="ECO:0000313" key="2">
    <source>
        <dbReference type="Proteomes" id="UP000428328"/>
    </source>
</evidence>
<keyword evidence="2" id="KW-1185">Reference proteome</keyword>
<organism evidence="1 2">
    <name type="scientific">Pseudodesulfovibrio cashew</name>
    <dbReference type="NCBI Taxonomy" id="2678688"/>
    <lineage>
        <taxon>Bacteria</taxon>
        <taxon>Pseudomonadati</taxon>
        <taxon>Thermodesulfobacteriota</taxon>
        <taxon>Desulfovibrionia</taxon>
        <taxon>Desulfovibrionales</taxon>
        <taxon>Desulfovibrionaceae</taxon>
    </lineage>
</organism>
<protein>
    <submittedName>
        <fullName evidence="1">GAK system XXXCH domain-containing protein</fullName>
    </submittedName>
</protein>
<accession>A0A6I6JI79</accession>
<dbReference type="InterPro" id="IPR027588">
    <property type="entry name" value="XXXCH_dom_fam"/>
</dbReference>
<reference evidence="1 2" key="1">
    <citation type="submission" date="2019-11" db="EMBL/GenBank/DDBJ databases">
        <authorList>
            <person name="Zheng R.K."/>
            <person name="Sun C.M."/>
        </authorList>
    </citation>
    <scope>NUCLEOTIDE SEQUENCE [LARGE SCALE GENOMIC DNA]</scope>
    <source>
        <strain evidence="1 2">SRB007</strain>
    </source>
</reference>
<dbReference type="KEGG" id="psel:GM415_00270"/>
<dbReference type="Proteomes" id="UP000428328">
    <property type="component" value="Chromosome"/>
</dbReference>
<dbReference type="NCBIfam" id="TIGR04358">
    <property type="entry name" value="XXXCH_domain"/>
    <property type="match status" value="1"/>
</dbReference>
<evidence type="ECO:0000313" key="1">
    <source>
        <dbReference type="EMBL" id="QGY41931.1"/>
    </source>
</evidence>
<gene>
    <name evidence="1" type="ORF">GM415_00270</name>
</gene>
<name>A0A6I6JI79_9BACT</name>
<dbReference type="EMBL" id="CP046400">
    <property type="protein sequence ID" value="QGY41931.1"/>
    <property type="molecule type" value="Genomic_DNA"/>
</dbReference>